<organism evidence="2 3">
    <name type="scientific">Candidatus Brennerbacteria bacterium CG11_big_fil_rev_8_21_14_0_20_43_10</name>
    <dbReference type="NCBI Taxonomy" id="1974523"/>
    <lineage>
        <taxon>Bacteria</taxon>
        <taxon>Candidatus Brenneribacteriota</taxon>
    </lineage>
</organism>
<proteinExistence type="predicted"/>
<comment type="caution">
    <text evidence="2">The sequence shown here is derived from an EMBL/GenBank/DDBJ whole genome shotgun (WGS) entry which is preliminary data.</text>
</comment>
<gene>
    <name evidence="2" type="ORF">COV41_02535</name>
</gene>
<evidence type="ECO:0008006" key="4">
    <source>
        <dbReference type="Google" id="ProtNLM"/>
    </source>
</evidence>
<dbReference type="SUPFAM" id="SSF51126">
    <property type="entry name" value="Pectin lyase-like"/>
    <property type="match status" value="1"/>
</dbReference>
<evidence type="ECO:0000313" key="2">
    <source>
        <dbReference type="EMBL" id="PIR25878.1"/>
    </source>
</evidence>
<keyword evidence="1" id="KW-0175">Coiled coil</keyword>
<name>A0A2H0PV51_9BACT</name>
<feature type="coiled-coil region" evidence="1">
    <location>
        <begin position="264"/>
        <end position="337"/>
    </location>
</feature>
<protein>
    <recommendedName>
        <fullName evidence="4">Pectinesterase catalytic domain-containing protein</fullName>
    </recommendedName>
</protein>
<evidence type="ECO:0000256" key="1">
    <source>
        <dbReference type="SAM" id="Coils"/>
    </source>
</evidence>
<dbReference type="InterPro" id="IPR011050">
    <property type="entry name" value="Pectin_lyase_fold/virulence"/>
</dbReference>
<dbReference type="Proteomes" id="UP000236846">
    <property type="component" value="Unassembled WGS sequence"/>
</dbReference>
<feature type="non-terminal residue" evidence="2">
    <location>
        <position position="1"/>
    </location>
</feature>
<dbReference type="InterPro" id="IPR012334">
    <property type="entry name" value="Pectin_lyas_fold"/>
</dbReference>
<evidence type="ECO:0000313" key="3">
    <source>
        <dbReference type="Proteomes" id="UP000236846"/>
    </source>
</evidence>
<dbReference type="Gene3D" id="2.160.20.10">
    <property type="entry name" value="Single-stranded right-handed beta-helix, Pectin lyase-like"/>
    <property type="match status" value="1"/>
</dbReference>
<accession>A0A2H0PV51</accession>
<feature type="non-terminal residue" evidence="2">
    <location>
        <position position="1086"/>
    </location>
</feature>
<dbReference type="AlphaFoldDB" id="A0A2H0PV51"/>
<sequence>AEAARICSYSQEYLSLRARQGKLKATKLGRRNWVTTRQWLADYIKENAKMPSTGYEIPDTKYESINWPGVFQKVGYGFLILLLGFGLLKVSPNIISWTSEGVAGVSQWLIETGELLEKKSEELTRQNFQFAAASILDNLLALDFTILIDKMEDFVNISNLGAKKIAFLTQKGVLRLAQKINQNDHQVQATVVAEADRTFRAAQSASKQITQNIENTSINALAMSLRGLGLSLKKTGQAGQVVSKTIVQAKRPIYNLEAGIISNLQNLQNNVKSWESNLEQKIVNGAKSLVNFFAPSYYESKQVAERIKALEEAREQLEKTKQELTRAEEEKIQIIERGAEQVLPKEVLPKEKEIIIREKKTIIEKVIEEKITEREIIPAAELTQIQSDLIEIRGLAKRNIIEEHKIYYGGIASPYDAAIGRDFSVGGSTTFGSANKSTDILAVYSDATFNNPIIANSTLTVAGSTTLDTVTISDSLIVNATSTFAGAILPNLDDTYDLGSVVSEWRDLYVDGTAYLDRISSLAVVGETGSDLTISAPSGKHVIINNFKTPYDNTTTVAKSGADYTTITAALDSIIDASDTNRHLIRLMPGIYSEAIIMKEYVDIIGQDVKSVIIEQSTATVVATTNNSRLESVTLNKTTDNSNPIISIGTTSPMLVDLILTGAGTSNQAGISVTNGSPDIKYVGISGVKYGLVHSGASGTSEISYSVITTSGADSADIYISNTNITAQTPPLVRANFNDLRGTTHVEIEDQDARAPGVYVNNTGHFYPNLTNTYDLGTTDIRWRKVYAEAVYTDTLYATGTDVAGTTSDTFTLNTDATNEESSYLTFYRGSGTPSPNRNATIAFYDLPDAQATNEERFQFNFPIYFEGTGVGSSDANIGTGAGLDLTLAPAGDLQINATTTYAGNILPRTDDTYDLGSLTVQWQDLYLDGTAYLDALQVDGAVAISYAPAISGGSDDTLFLSTGPYSTGRSLYIEHLGTPSSGYIVEIVDDSTPVFTIADGGALTTTSTTAPQLSVKYDANNYLTTTVSNAGLITFDATGTSPGFAFADNVSLGANSLTGTTAGIDFTNFDVASTGHITVQPGYGL</sequence>
<dbReference type="EMBL" id="PCXE01000048">
    <property type="protein sequence ID" value="PIR25878.1"/>
    <property type="molecule type" value="Genomic_DNA"/>
</dbReference>
<reference evidence="2 3" key="1">
    <citation type="submission" date="2017-09" db="EMBL/GenBank/DDBJ databases">
        <title>Depth-based differentiation of microbial function through sediment-hosted aquifers and enrichment of novel symbionts in the deep terrestrial subsurface.</title>
        <authorList>
            <person name="Probst A.J."/>
            <person name="Ladd B."/>
            <person name="Jarett J.K."/>
            <person name="Geller-Mcgrath D.E."/>
            <person name="Sieber C.M."/>
            <person name="Emerson J.B."/>
            <person name="Anantharaman K."/>
            <person name="Thomas B.C."/>
            <person name="Malmstrom R."/>
            <person name="Stieglmeier M."/>
            <person name="Klingl A."/>
            <person name="Woyke T."/>
            <person name="Ryan C.M."/>
            <person name="Banfield J.F."/>
        </authorList>
    </citation>
    <scope>NUCLEOTIDE SEQUENCE [LARGE SCALE GENOMIC DNA]</scope>
    <source>
        <strain evidence="2">CG11_big_fil_rev_8_21_14_0_20_43_10</strain>
    </source>
</reference>